<protein>
    <submittedName>
        <fullName evidence="2">Uncharacterized protein</fullName>
    </submittedName>
</protein>
<evidence type="ECO:0000256" key="1">
    <source>
        <dbReference type="SAM" id="SignalP"/>
    </source>
</evidence>
<comment type="caution">
    <text evidence="2">The sequence shown here is derived from an EMBL/GenBank/DDBJ whole genome shotgun (WGS) entry which is preliminary data.</text>
</comment>
<dbReference type="Proteomes" id="UP000053573">
    <property type="component" value="Unassembled WGS sequence"/>
</dbReference>
<evidence type="ECO:0000313" key="2">
    <source>
        <dbReference type="EMBL" id="KLJ08006.1"/>
    </source>
</evidence>
<evidence type="ECO:0000313" key="3">
    <source>
        <dbReference type="Proteomes" id="UP000053573"/>
    </source>
</evidence>
<gene>
    <name evidence="2" type="ORF">EMPG_16537</name>
</gene>
<keyword evidence="1" id="KW-0732">Signal</keyword>
<dbReference type="EMBL" id="LDEV01002699">
    <property type="protein sequence ID" value="KLJ08006.1"/>
    <property type="molecule type" value="Genomic_DNA"/>
</dbReference>
<keyword evidence="3" id="KW-1185">Reference proteome</keyword>
<dbReference type="AlphaFoldDB" id="A0A0H1BFN6"/>
<reference evidence="3" key="1">
    <citation type="journal article" date="2015" name="PLoS Genet.">
        <title>The dynamic genome and transcriptome of the human fungal pathogen Blastomyces and close relative Emmonsia.</title>
        <authorList>
            <person name="Munoz J.F."/>
            <person name="Gauthier G.M."/>
            <person name="Desjardins C.A."/>
            <person name="Gallo J.E."/>
            <person name="Holder J."/>
            <person name="Sullivan T.D."/>
            <person name="Marty A.J."/>
            <person name="Carmen J.C."/>
            <person name="Chen Z."/>
            <person name="Ding L."/>
            <person name="Gujja S."/>
            <person name="Magrini V."/>
            <person name="Misas E."/>
            <person name="Mitreva M."/>
            <person name="Priest M."/>
            <person name="Saif S."/>
            <person name="Whiston E.A."/>
            <person name="Young S."/>
            <person name="Zeng Q."/>
            <person name="Goldman W.E."/>
            <person name="Mardis E.R."/>
            <person name="Taylor J.W."/>
            <person name="McEwen J.G."/>
            <person name="Clay O.K."/>
            <person name="Klein B.S."/>
            <person name="Cuomo C.A."/>
        </authorList>
    </citation>
    <scope>NUCLEOTIDE SEQUENCE [LARGE SCALE GENOMIC DNA]</scope>
    <source>
        <strain evidence="3">UAMH 139</strain>
    </source>
</reference>
<proteinExistence type="predicted"/>
<name>A0A0H1BFN6_9EURO</name>
<feature type="signal peptide" evidence="1">
    <location>
        <begin position="1"/>
        <end position="26"/>
    </location>
</feature>
<organism evidence="2 3">
    <name type="scientific">Blastomyces silverae</name>
    <dbReference type="NCBI Taxonomy" id="2060906"/>
    <lineage>
        <taxon>Eukaryota</taxon>
        <taxon>Fungi</taxon>
        <taxon>Dikarya</taxon>
        <taxon>Ascomycota</taxon>
        <taxon>Pezizomycotina</taxon>
        <taxon>Eurotiomycetes</taxon>
        <taxon>Eurotiomycetidae</taxon>
        <taxon>Onygenales</taxon>
        <taxon>Ajellomycetaceae</taxon>
        <taxon>Blastomyces</taxon>
    </lineage>
</organism>
<feature type="chain" id="PRO_5005199639" evidence="1">
    <location>
        <begin position="27"/>
        <end position="67"/>
    </location>
</feature>
<accession>A0A0H1BFN6</accession>
<sequence length="67" mass="8169">MMTGRRGWRWMLMAMIIMDSRLVGRARILLRRREEEKGRMMMMGMGRWKTYLVMTGWMGRGEMKIRP</sequence>